<organism evidence="1 2">
    <name type="scientific">Molorchus minor</name>
    <dbReference type="NCBI Taxonomy" id="1323400"/>
    <lineage>
        <taxon>Eukaryota</taxon>
        <taxon>Metazoa</taxon>
        <taxon>Ecdysozoa</taxon>
        <taxon>Arthropoda</taxon>
        <taxon>Hexapoda</taxon>
        <taxon>Insecta</taxon>
        <taxon>Pterygota</taxon>
        <taxon>Neoptera</taxon>
        <taxon>Endopterygota</taxon>
        <taxon>Coleoptera</taxon>
        <taxon>Polyphaga</taxon>
        <taxon>Cucujiformia</taxon>
        <taxon>Chrysomeloidea</taxon>
        <taxon>Cerambycidae</taxon>
        <taxon>Lamiinae</taxon>
        <taxon>Monochamini</taxon>
        <taxon>Molorchus</taxon>
    </lineage>
</organism>
<name>A0ABQ9IZN3_9CUCU</name>
<dbReference type="Proteomes" id="UP001162164">
    <property type="component" value="Unassembled WGS sequence"/>
</dbReference>
<accession>A0ABQ9IZN3</accession>
<sequence>MKIYSAVVLYRGFVIFCEMRGHRLIRNPKISVVINKLFSTRKKITDLCSQWVLLERVANGLTFH</sequence>
<dbReference type="EMBL" id="JAPWTJ010001685">
    <property type="protein sequence ID" value="KAJ8969974.1"/>
    <property type="molecule type" value="Genomic_DNA"/>
</dbReference>
<protein>
    <submittedName>
        <fullName evidence="1">Uncharacterized protein</fullName>
    </submittedName>
</protein>
<reference evidence="1" key="1">
    <citation type="journal article" date="2023" name="Insect Mol. Biol.">
        <title>Genome sequencing provides insights into the evolution of gene families encoding plant cell wall-degrading enzymes in longhorned beetles.</title>
        <authorList>
            <person name="Shin N.R."/>
            <person name="Okamura Y."/>
            <person name="Kirsch R."/>
            <person name="Pauchet Y."/>
        </authorList>
    </citation>
    <scope>NUCLEOTIDE SEQUENCE</scope>
    <source>
        <strain evidence="1">MMC_N1</strain>
    </source>
</reference>
<proteinExistence type="predicted"/>
<comment type="caution">
    <text evidence="1">The sequence shown here is derived from an EMBL/GenBank/DDBJ whole genome shotgun (WGS) entry which is preliminary data.</text>
</comment>
<evidence type="ECO:0000313" key="1">
    <source>
        <dbReference type="EMBL" id="KAJ8969974.1"/>
    </source>
</evidence>
<evidence type="ECO:0000313" key="2">
    <source>
        <dbReference type="Proteomes" id="UP001162164"/>
    </source>
</evidence>
<gene>
    <name evidence="1" type="ORF">NQ317_014090</name>
</gene>
<keyword evidence="2" id="KW-1185">Reference proteome</keyword>